<sequence length="360" mass="41020">MDGDYISDLPAELKEKILVELPIKEVVRTSILSSKWKDFWTSIPILTFREGSTESKLTMLVDKVLLVHQGSILKFKFDSEHPCTEAIGQWMLNLSRNGIRDLELRFSGGERSKISSRLFSCLALERVDLSGCIINIPQDFQGFKLLRTLSLDNFDLTGISINNVVSSCPLLERLKLVHFFHEGCLRILAPSLKHLAIFVTGPIPENLPTILNHLTEMSLVVFSCDRDQIAIAHCLCQNAPNLKALDIQFFDDDDDDDDDGEDRPQGQTFWKSKATEDRLFKCLEIVNILYVQMTELSYRRDESMLEFAELVLSTAPVLEKMNIIDYEDPTVYSTKVNCLPKLSKKVDIVFVKTSDDDEQY</sequence>
<evidence type="ECO:0000259" key="1">
    <source>
        <dbReference type="PROSITE" id="PS50181"/>
    </source>
</evidence>
<dbReference type="PROSITE" id="PS50181">
    <property type="entry name" value="FBOX"/>
    <property type="match status" value="1"/>
</dbReference>
<evidence type="ECO:0000313" key="2">
    <source>
        <dbReference type="EMBL" id="KAJ4760872.1"/>
    </source>
</evidence>
<comment type="caution">
    <text evidence="2">The sequence shown here is derived from an EMBL/GenBank/DDBJ whole genome shotgun (WGS) entry which is preliminary data.</text>
</comment>
<keyword evidence="3" id="KW-1185">Reference proteome</keyword>
<dbReference type="Pfam" id="PF00646">
    <property type="entry name" value="F-box"/>
    <property type="match status" value="1"/>
</dbReference>
<dbReference type="AlphaFoldDB" id="A0AAV8D2C6"/>
<protein>
    <submittedName>
        <fullName evidence="2">F-box/RNI-like/FBD-like domains-containing protein</fullName>
    </submittedName>
</protein>
<evidence type="ECO:0000313" key="3">
    <source>
        <dbReference type="Proteomes" id="UP001140206"/>
    </source>
</evidence>
<dbReference type="PANTHER" id="PTHR31639:SF285">
    <property type="entry name" value="OS01G0730200 PROTEIN"/>
    <property type="match status" value="1"/>
</dbReference>
<dbReference type="InterPro" id="IPR032675">
    <property type="entry name" value="LRR_dom_sf"/>
</dbReference>
<dbReference type="InterPro" id="IPR055411">
    <property type="entry name" value="LRR_FXL15/At3g58940/PEG3-like"/>
</dbReference>
<dbReference type="Gene3D" id="3.80.10.10">
    <property type="entry name" value="Ribonuclease Inhibitor"/>
    <property type="match status" value="1"/>
</dbReference>
<dbReference type="SUPFAM" id="SSF81383">
    <property type="entry name" value="F-box domain"/>
    <property type="match status" value="1"/>
</dbReference>
<feature type="domain" description="F-box" evidence="1">
    <location>
        <begin position="3"/>
        <end position="51"/>
    </location>
</feature>
<dbReference type="Pfam" id="PF24758">
    <property type="entry name" value="LRR_At5g56370"/>
    <property type="match status" value="1"/>
</dbReference>
<accession>A0AAV8D2C6</accession>
<dbReference type="InterPro" id="IPR036047">
    <property type="entry name" value="F-box-like_dom_sf"/>
</dbReference>
<dbReference type="SUPFAM" id="SSF52047">
    <property type="entry name" value="RNI-like"/>
    <property type="match status" value="1"/>
</dbReference>
<dbReference type="InterPro" id="IPR001810">
    <property type="entry name" value="F-box_dom"/>
</dbReference>
<proteinExistence type="predicted"/>
<reference evidence="2" key="1">
    <citation type="submission" date="2022-08" db="EMBL/GenBank/DDBJ databases">
        <authorList>
            <person name="Marques A."/>
        </authorList>
    </citation>
    <scope>NUCLEOTIDE SEQUENCE</scope>
    <source>
        <strain evidence="2">RhyPub2mFocal</strain>
        <tissue evidence="2">Leaves</tissue>
    </source>
</reference>
<dbReference type="EMBL" id="JAMFTS010000004">
    <property type="protein sequence ID" value="KAJ4760872.1"/>
    <property type="molecule type" value="Genomic_DNA"/>
</dbReference>
<gene>
    <name evidence="2" type="ORF">LUZ62_071247</name>
</gene>
<organism evidence="2 3">
    <name type="scientific">Rhynchospora pubera</name>
    <dbReference type="NCBI Taxonomy" id="906938"/>
    <lineage>
        <taxon>Eukaryota</taxon>
        <taxon>Viridiplantae</taxon>
        <taxon>Streptophyta</taxon>
        <taxon>Embryophyta</taxon>
        <taxon>Tracheophyta</taxon>
        <taxon>Spermatophyta</taxon>
        <taxon>Magnoliopsida</taxon>
        <taxon>Liliopsida</taxon>
        <taxon>Poales</taxon>
        <taxon>Cyperaceae</taxon>
        <taxon>Cyperoideae</taxon>
        <taxon>Rhynchosporeae</taxon>
        <taxon>Rhynchospora</taxon>
    </lineage>
</organism>
<dbReference type="PANTHER" id="PTHR31639">
    <property type="entry name" value="F-BOX PROTEIN-LIKE"/>
    <property type="match status" value="1"/>
</dbReference>
<dbReference type="Proteomes" id="UP001140206">
    <property type="component" value="Chromosome 4"/>
</dbReference>
<name>A0AAV8D2C6_9POAL</name>